<dbReference type="EMBL" id="CP119075">
    <property type="protein sequence ID" value="WED65007.1"/>
    <property type="molecule type" value="Genomic_DNA"/>
</dbReference>
<sequence length="427" mass="48840">MNKPTINPGSEQLQSRWLNVCVDVSKQTLNWAFECDDKGRLEEGIVPNANTAIPAWLDQIKARAKALGFTHAQVICEPTGGYEKRLLKLARQHGCMTALVSGESVHQMQVVQNNDTGKSDWKDPRTMLLLAKWGKTLTDRELTSRWLALRELGAYYDRLERGCTQTKNRIHKTLLHLCSELSFKKDWLFKSRAAGVVLELYGFNPASMLAPGWSRFRERLRRRKLYHSTIARLWHDAQACELCVDDELWREELSAQLREHYADLRLVQQRMQACRDRMIGLLEQLQRHEETRLQAHPGLISPFLLARVLAETGPLNEFASVKQLLRYGGLNLRPRQSGSQRGQDRQSKKGRARLRHVLSQAVLKRVVRGQLYGEYYHGKRAEGMCGAKAMTAVARKFLKLLYGLERSATTYDPQRVFACESATRAAA</sequence>
<dbReference type="PANTHER" id="PTHR33055">
    <property type="entry name" value="TRANSPOSASE FOR INSERTION SEQUENCE ELEMENT IS1111A"/>
    <property type="match status" value="1"/>
</dbReference>
<dbReference type="AlphaFoldDB" id="A0AAE9ZVR7"/>
<dbReference type="GO" id="GO:0003677">
    <property type="term" value="F:DNA binding"/>
    <property type="evidence" value="ECO:0007669"/>
    <property type="project" value="InterPro"/>
</dbReference>
<protein>
    <submittedName>
        <fullName evidence="5">Transposase</fullName>
    </submittedName>
</protein>
<name>A0AAE9ZVR7_9BACT</name>
<dbReference type="KEGG" id="slom:PXH66_21880"/>
<feature type="domain" description="Transposase IS116/IS110/IS902 C-terminal" evidence="4">
    <location>
        <begin position="292"/>
        <end position="376"/>
    </location>
</feature>
<evidence type="ECO:0000313" key="5">
    <source>
        <dbReference type="EMBL" id="WED65007.1"/>
    </source>
</evidence>
<dbReference type="InterPro" id="IPR003346">
    <property type="entry name" value="Transposase_20"/>
</dbReference>
<evidence type="ECO:0000259" key="3">
    <source>
        <dbReference type="Pfam" id="PF01548"/>
    </source>
</evidence>
<reference evidence="5" key="1">
    <citation type="submission" date="2023-03" db="EMBL/GenBank/DDBJ databases">
        <title>Lomoglobus Profundus gen. nov., sp. nov., a novel member of the phylum Verrucomicrobia, isolated from deep-marine sediment of South China Sea.</title>
        <authorList>
            <person name="Ahmad T."/>
            <person name="Ishaq S.E."/>
            <person name="Wang F."/>
        </authorList>
    </citation>
    <scope>NUCLEOTIDE SEQUENCE</scope>
    <source>
        <strain evidence="5">LMO-M01</strain>
    </source>
</reference>
<feature type="domain" description="Transposase IS110-like N-terminal" evidence="3">
    <location>
        <begin position="21"/>
        <end position="176"/>
    </location>
</feature>
<proteinExistence type="predicted"/>
<dbReference type="Pfam" id="PF02371">
    <property type="entry name" value="Transposase_20"/>
    <property type="match status" value="1"/>
</dbReference>
<feature type="region of interest" description="Disordered" evidence="2">
    <location>
        <begin position="332"/>
        <end position="351"/>
    </location>
</feature>
<gene>
    <name evidence="5" type="ORF">PXH66_21880</name>
</gene>
<evidence type="ECO:0000256" key="2">
    <source>
        <dbReference type="SAM" id="MobiDB-lite"/>
    </source>
</evidence>
<dbReference type="InterPro" id="IPR002525">
    <property type="entry name" value="Transp_IS110-like_N"/>
</dbReference>
<dbReference type="Pfam" id="PF01548">
    <property type="entry name" value="DEDD_Tnp_IS110"/>
    <property type="match status" value="1"/>
</dbReference>
<evidence type="ECO:0000259" key="4">
    <source>
        <dbReference type="Pfam" id="PF02371"/>
    </source>
</evidence>
<dbReference type="InterPro" id="IPR047650">
    <property type="entry name" value="Transpos_IS110"/>
</dbReference>
<feature type="coiled-coil region" evidence="1">
    <location>
        <begin position="250"/>
        <end position="291"/>
    </location>
</feature>
<organism evidence="5 6">
    <name type="scientific">Synoicihabitans lomoniglobus</name>
    <dbReference type="NCBI Taxonomy" id="2909285"/>
    <lineage>
        <taxon>Bacteria</taxon>
        <taxon>Pseudomonadati</taxon>
        <taxon>Verrucomicrobiota</taxon>
        <taxon>Opitutia</taxon>
        <taxon>Opitutales</taxon>
        <taxon>Opitutaceae</taxon>
        <taxon>Synoicihabitans</taxon>
    </lineage>
</organism>
<keyword evidence="1" id="KW-0175">Coiled coil</keyword>
<dbReference type="GO" id="GO:0006313">
    <property type="term" value="P:DNA transposition"/>
    <property type="evidence" value="ECO:0007669"/>
    <property type="project" value="InterPro"/>
</dbReference>
<evidence type="ECO:0000313" key="6">
    <source>
        <dbReference type="Proteomes" id="UP001218638"/>
    </source>
</evidence>
<evidence type="ECO:0000256" key="1">
    <source>
        <dbReference type="SAM" id="Coils"/>
    </source>
</evidence>
<dbReference type="GO" id="GO:0004803">
    <property type="term" value="F:transposase activity"/>
    <property type="evidence" value="ECO:0007669"/>
    <property type="project" value="InterPro"/>
</dbReference>
<dbReference type="RefSeq" id="WP_330932148.1">
    <property type="nucleotide sequence ID" value="NZ_CP119075.1"/>
</dbReference>
<dbReference type="Proteomes" id="UP001218638">
    <property type="component" value="Chromosome"/>
</dbReference>
<accession>A0AAE9ZVR7</accession>
<dbReference type="PANTHER" id="PTHR33055:SF3">
    <property type="entry name" value="PUTATIVE TRANSPOSASE FOR IS117-RELATED"/>
    <property type="match status" value="1"/>
</dbReference>
<keyword evidence="6" id="KW-1185">Reference proteome</keyword>